<evidence type="ECO:0000313" key="1">
    <source>
        <dbReference type="EnsemblPlants" id="AVESA.00010b.r2.4DG0760810.1.CDS.1"/>
    </source>
</evidence>
<name>A0ACD5X9I5_AVESA</name>
<accession>A0ACD5X9I5</accession>
<sequence>MAAPPRRRDSPPVLPDEIVEEILLRLPPDEPAPLLRVSLVCKSWATIVSSPWFRRRLHELHRTPPVLGFLHNWDDEGIPRFIPTTASSFSLAAPDCRNWSALDCRHGRALFLSKGQDANELLVWEPITGAQRRIPVPVAASSGCLLAPGAAVFCAADGCNHRGDCQGGPFHLVLVFTEYTYDDDYVNSVTSACLYSSETAAWGELTSIHSDFDIDFSFSSGVLVGRSLCYFLSDTALIVEYDLARHTLTVLDPPPPGSQHCDDTLSLMVAEDGGLGLSQTLDQHLKLWSRKASSGTDAEWVLTRAIYLENLLSNGALVNQTRPLDVLGFAEGANVLFVTTVIGLLTVELESGRVRKVYDNHGFCNLIPVVGFYTPVPCGEH</sequence>
<proteinExistence type="predicted"/>
<organism evidence="1 2">
    <name type="scientific">Avena sativa</name>
    <name type="common">Oat</name>
    <dbReference type="NCBI Taxonomy" id="4498"/>
    <lineage>
        <taxon>Eukaryota</taxon>
        <taxon>Viridiplantae</taxon>
        <taxon>Streptophyta</taxon>
        <taxon>Embryophyta</taxon>
        <taxon>Tracheophyta</taxon>
        <taxon>Spermatophyta</taxon>
        <taxon>Magnoliopsida</taxon>
        <taxon>Liliopsida</taxon>
        <taxon>Poales</taxon>
        <taxon>Poaceae</taxon>
        <taxon>BOP clade</taxon>
        <taxon>Pooideae</taxon>
        <taxon>Poodae</taxon>
        <taxon>Poeae</taxon>
        <taxon>Poeae Chloroplast Group 1 (Aveneae type)</taxon>
        <taxon>Aveninae</taxon>
        <taxon>Avena</taxon>
    </lineage>
</organism>
<keyword evidence="2" id="KW-1185">Reference proteome</keyword>
<evidence type="ECO:0000313" key="2">
    <source>
        <dbReference type="Proteomes" id="UP001732700"/>
    </source>
</evidence>
<dbReference type="Proteomes" id="UP001732700">
    <property type="component" value="Chromosome 4D"/>
</dbReference>
<dbReference type="EnsemblPlants" id="AVESA.00010b.r2.4DG0760810.1">
    <property type="protein sequence ID" value="AVESA.00010b.r2.4DG0760810.1.CDS.1"/>
    <property type="gene ID" value="AVESA.00010b.r2.4DG0760810"/>
</dbReference>
<reference evidence="1" key="1">
    <citation type="submission" date="2021-05" db="EMBL/GenBank/DDBJ databases">
        <authorList>
            <person name="Scholz U."/>
            <person name="Mascher M."/>
            <person name="Fiebig A."/>
        </authorList>
    </citation>
    <scope>NUCLEOTIDE SEQUENCE [LARGE SCALE GENOMIC DNA]</scope>
</reference>
<reference evidence="1" key="2">
    <citation type="submission" date="2025-09" db="UniProtKB">
        <authorList>
            <consortium name="EnsemblPlants"/>
        </authorList>
    </citation>
    <scope>IDENTIFICATION</scope>
</reference>
<protein>
    <submittedName>
        <fullName evidence="1">Uncharacterized protein</fullName>
    </submittedName>
</protein>